<dbReference type="InterPro" id="IPR012135">
    <property type="entry name" value="Dihydroorotate_DH_1_2"/>
</dbReference>
<evidence type="ECO:0000256" key="7">
    <source>
        <dbReference type="ARBA" id="ARBA00022643"/>
    </source>
</evidence>
<feature type="binding site" evidence="12">
    <location>
        <begin position="242"/>
        <end position="243"/>
    </location>
    <ligand>
        <name>FMN</name>
        <dbReference type="ChEBI" id="CHEBI:58210"/>
    </ligand>
</feature>
<evidence type="ECO:0000256" key="4">
    <source>
        <dbReference type="ARBA" id="ARBA00008008"/>
    </source>
</evidence>
<feature type="binding site" evidence="12">
    <location>
        <begin position="69"/>
        <end position="73"/>
    </location>
    <ligand>
        <name>substrate</name>
    </ligand>
</feature>
<dbReference type="NCBIfam" id="TIGR01037">
    <property type="entry name" value="pyrD_sub1_fam"/>
    <property type="match status" value="1"/>
</dbReference>
<reference evidence="14" key="1">
    <citation type="submission" date="2020-08" db="EMBL/GenBank/DDBJ databases">
        <title>Genome public.</title>
        <authorList>
            <person name="Liu C."/>
            <person name="Sun Q."/>
        </authorList>
    </citation>
    <scope>NUCLEOTIDE SEQUENCE</scope>
    <source>
        <strain evidence="14">NSJ-63</strain>
    </source>
</reference>
<evidence type="ECO:0000256" key="11">
    <source>
        <dbReference type="ARBA" id="ARBA00048996"/>
    </source>
</evidence>
<dbReference type="CDD" id="cd04740">
    <property type="entry name" value="DHOD_1B_like"/>
    <property type="match status" value="1"/>
</dbReference>
<feature type="domain" description="Dihydroorotate dehydrogenase catalytic" evidence="13">
    <location>
        <begin position="4"/>
        <end position="285"/>
    </location>
</feature>
<evidence type="ECO:0000256" key="8">
    <source>
        <dbReference type="ARBA" id="ARBA00022975"/>
    </source>
</evidence>
<keyword evidence="10" id="KW-0520">NAD</keyword>
<dbReference type="Gene3D" id="3.20.20.70">
    <property type="entry name" value="Aldolase class I"/>
    <property type="match status" value="1"/>
</dbReference>
<comment type="similarity">
    <text evidence="4 12">Belongs to the dihydroorotate dehydrogenase family. Type 1 subfamily.</text>
</comment>
<dbReference type="GO" id="GO:0006207">
    <property type="term" value="P:'de novo' pyrimidine nucleobase biosynthetic process"/>
    <property type="evidence" value="ECO:0007669"/>
    <property type="project" value="InterPro"/>
</dbReference>
<comment type="caution">
    <text evidence="14">The sequence shown here is derived from an EMBL/GenBank/DDBJ whole genome shotgun (WGS) entry which is preliminary data.</text>
</comment>
<keyword evidence="15" id="KW-1185">Reference proteome</keyword>
<evidence type="ECO:0000256" key="1">
    <source>
        <dbReference type="ARBA" id="ARBA00003616"/>
    </source>
</evidence>
<dbReference type="InterPro" id="IPR050074">
    <property type="entry name" value="DHO_dehydrogenase"/>
</dbReference>
<evidence type="ECO:0000256" key="6">
    <source>
        <dbReference type="ARBA" id="ARBA00022630"/>
    </source>
</evidence>
<dbReference type="PANTHER" id="PTHR48109">
    <property type="entry name" value="DIHYDROOROTATE DEHYDROGENASE (QUINONE), MITOCHONDRIAL-RELATED"/>
    <property type="match status" value="1"/>
</dbReference>
<dbReference type="GO" id="GO:0005737">
    <property type="term" value="C:cytoplasm"/>
    <property type="evidence" value="ECO:0007669"/>
    <property type="project" value="UniProtKB-SubCell"/>
</dbReference>
<feature type="binding site" evidence="12">
    <location>
        <begin position="191"/>
        <end position="192"/>
    </location>
    <ligand>
        <name>substrate</name>
    </ligand>
</feature>
<dbReference type="Pfam" id="PF01180">
    <property type="entry name" value="DHO_dh"/>
    <property type="match status" value="1"/>
</dbReference>
<comment type="catalytic activity">
    <reaction evidence="11">
        <text>(S)-dihydroorotate + NAD(+) = orotate + NADH + H(+)</text>
        <dbReference type="Rhea" id="RHEA:13513"/>
        <dbReference type="ChEBI" id="CHEBI:15378"/>
        <dbReference type="ChEBI" id="CHEBI:30839"/>
        <dbReference type="ChEBI" id="CHEBI:30864"/>
        <dbReference type="ChEBI" id="CHEBI:57540"/>
        <dbReference type="ChEBI" id="CHEBI:57945"/>
        <dbReference type="EC" id="1.3.1.14"/>
    </reaction>
</comment>
<feature type="binding site" evidence="12">
    <location>
        <position position="126"/>
    </location>
    <ligand>
        <name>FMN</name>
        <dbReference type="ChEBI" id="CHEBI:58210"/>
    </ligand>
</feature>
<keyword evidence="7 12" id="KW-0288">FMN</keyword>
<dbReference type="InterPro" id="IPR033888">
    <property type="entry name" value="DHOD_1B"/>
</dbReference>
<dbReference type="HAMAP" id="MF_00224">
    <property type="entry name" value="DHO_dh_type1"/>
    <property type="match status" value="1"/>
</dbReference>
<dbReference type="RefSeq" id="WP_249280338.1">
    <property type="nucleotide sequence ID" value="NZ_JACRSS010000003.1"/>
</dbReference>
<comment type="function">
    <text evidence="1">Catalyzes the conversion of dihydroorotate to orotate with NAD(+) as electron acceptor.</text>
</comment>
<feature type="active site" description="Nucleophile" evidence="12">
    <location>
        <position position="129"/>
    </location>
</feature>
<feature type="binding site" evidence="12">
    <location>
        <position position="21"/>
    </location>
    <ligand>
        <name>FMN</name>
        <dbReference type="ChEBI" id="CHEBI:58210"/>
    </ligand>
</feature>
<dbReference type="InterPro" id="IPR024920">
    <property type="entry name" value="Dihydroorotate_DH_1"/>
</dbReference>
<gene>
    <name evidence="12" type="primary">pyrD</name>
    <name evidence="14" type="ORF">H8693_06635</name>
</gene>
<dbReference type="InterPro" id="IPR013785">
    <property type="entry name" value="Aldolase_TIM"/>
</dbReference>
<proteinExistence type="inferred from homology"/>
<evidence type="ECO:0000256" key="3">
    <source>
        <dbReference type="ARBA" id="ARBA00004715"/>
    </source>
</evidence>
<feature type="binding site" evidence="12">
    <location>
        <position position="99"/>
    </location>
    <ligand>
        <name>FMN</name>
        <dbReference type="ChEBI" id="CHEBI:58210"/>
    </ligand>
</feature>
<feature type="binding site" evidence="12">
    <location>
        <position position="190"/>
    </location>
    <ligand>
        <name>FMN</name>
        <dbReference type="ChEBI" id="CHEBI:58210"/>
    </ligand>
</feature>
<feature type="binding site" evidence="12">
    <location>
        <position position="126"/>
    </location>
    <ligand>
        <name>substrate</name>
    </ligand>
</feature>
<comment type="cofactor">
    <cofactor evidence="12">
        <name>FMN</name>
        <dbReference type="ChEBI" id="CHEBI:58210"/>
    </cofactor>
    <text evidence="12">Binds 1 FMN per subunit.</text>
</comment>
<comment type="subcellular location">
    <subcellularLocation>
        <location evidence="2 12">Cytoplasm</location>
    </subcellularLocation>
</comment>
<evidence type="ECO:0000256" key="9">
    <source>
        <dbReference type="ARBA" id="ARBA00023002"/>
    </source>
</evidence>
<feature type="binding site" evidence="12">
    <location>
        <position position="164"/>
    </location>
    <ligand>
        <name>FMN</name>
        <dbReference type="ChEBI" id="CHEBI:58210"/>
    </ligand>
</feature>
<evidence type="ECO:0000259" key="13">
    <source>
        <dbReference type="Pfam" id="PF01180"/>
    </source>
</evidence>
<feature type="binding site" evidence="12">
    <location>
        <begin position="264"/>
        <end position="265"/>
    </location>
    <ligand>
        <name>FMN</name>
        <dbReference type="ChEBI" id="CHEBI:58210"/>
    </ligand>
</feature>
<dbReference type="PIRSF" id="PIRSF000164">
    <property type="entry name" value="DHO_oxidase"/>
    <property type="match status" value="1"/>
</dbReference>
<dbReference type="NCBIfam" id="NF005574">
    <property type="entry name" value="PRK07259.1"/>
    <property type="match status" value="1"/>
</dbReference>
<sequence>MADLRVNIAGVNFKNPVIAASGTFAFGEEYAAFLDVSALGGIALKALTPEIRPGNPPIRIAETPSGILNSVGLQNPGVDAFISGILPRIRRFDTVKIANVAGRTEEDYYTVIEKLNDTEIDMFELNVSCPNVKQGGVTFGTDPNSMAAIVAGAKARAKKPLIVKLTPNVTNIALMAKTAEDAGADAVSLVNTFTAMAINAKTRRPVLANVTGGLSGPAIKPIALRMVHEVYRAVSIPIIGMGGIMTGEDAAEFLLAGASALMVGTATVAEPDAMIRILGELNKFLDENSAATARELTGALEY</sequence>
<comment type="catalytic activity">
    <reaction evidence="12">
        <text>(S)-dihydroorotate + A = orotate + AH2</text>
        <dbReference type="Rhea" id="RHEA:18073"/>
        <dbReference type="ChEBI" id="CHEBI:13193"/>
        <dbReference type="ChEBI" id="CHEBI:17499"/>
        <dbReference type="ChEBI" id="CHEBI:30839"/>
        <dbReference type="ChEBI" id="CHEBI:30864"/>
    </reaction>
</comment>
<dbReference type="PANTHER" id="PTHR48109:SF1">
    <property type="entry name" value="DIHYDROOROTATE DEHYDROGENASE (FUMARATE)"/>
    <property type="match status" value="1"/>
</dbReference>
<evidence type="ECO:0000256" key="10">
    <source>
        <dbReference type="ARBA" id="ARBA00023027"/>
    </source>
</evidence>
<evidence type="ECO:0000256" key="12">
    <source>
        <dbReference type="HAMAP-Rule" id="MF_00224"/>
    </source>
</evidence>
<dbReference type="InterPro" id="IPR005720">
    <property type="entry name" value="Dihydroorotate_DH_cat"/>
</dbReference>
<evidence type="ECO:0000313" key="15">
    <source>
        <dbReference type="Proteomes" id="UP000617951"/>
    </source>
</evidence>
<evidence type="ECO:0000313" key="14">
    <source>
        <dbReference type="EMBL" id="MBC8538608.1"/>
    </source>
</evidence>
<dbReference type="PROSITE" id="PS00912">
    <property type="entry name" value="DHODEHASE_2"/>
    <property type="match status" value="1"/>
</dbReference>
<dbReference type="EC" id="1.3.-.-" evidence="12"/>
<keyword evidence="5 12" id="KW-0963">Cytoplasm</keyword>
<dbReference type="FunFam" id="3.20.20.70:FF:000027">
    <property type="entry name" value="Dihydropyrimidine dehydrogenase [NADP(+)]"/>
    <property type="match status" value="1"/>
</dbReference>
<dbReference type="InterPro" id="IPR049622">
    <property type="entry name" value="Dihydroorotate_DH_I"/>
</dbReference>
<keyword evidence="9 12" id="KW-0560">Oxidoreductase</keyword>
<dbReference type="InterPro" id="IPR001295">
    <property type="entry name" value="Dihydroorotate_DH_CS"/>
</dbReference>
<keyword evidence="8 12" id="KW-0665">Pyrimidine biosynthesis</keyword>
<keyword evidence="6 12" id="KW-0285">Flavoprotein</keyword>
<dbReference type="SUPFAM" id="SSF51395">
    <property type="entry name" value="FMN-linked oxidoreductases"/>
    <property type="match status" value="1"/>
</dbReference>
<feature type="binding site" evidence="12">
    <location>
        <position position="216"/>
    </location>
    <ligand>
        <name>FMN</name>
        <dbReference type="ChEBI" id="CHEBI:58210"/>
    </ligand>
</feature>
<comment type="pathway">
    <text evidence="3">Pyrimidine metabolism; UMP biosynthesis via de novo pathway; orotate from (S)-dihydroorotate (NAD(+) route): step 1/1.</text>
</comment>
<dbReference type="EMBL" id="JACRSS010000003">
    <property type="protein sequence ID" value="MBC8538608.1"/>
    <property type="molecule type" value="Genomic_DNA"/>
</dbReference>
<dbReference type="GO" id="GO:0044205">
    <property type="term" value="P:'de novo' UMP biosynthetic process"/>
    <property type="evidence" value="ECO:0007669"/>
    <property type="project" value="UniProtKB-UniRule"/>
</dbReference>
<evidence type="ECO:0000256" key="2">
    <source>
        <dbReference type="ARBA" id="ARBA00004496"/>
    </source>
</evidence>
<name>A0A926HWQ8_9FIRM</name>
<protein>
    <recommendedName>
        <fullName evidence="12">Dihydroorotate dehydrogenase</fullName>
        <shortName evidence="12">DHOD</shortName>
        <shortName evidence="12">DHODase</shortName>
        <shortName evidence="12">DHOdehase</shortName>
        <ecNumber evidence="12">1.3.-.-</ecNumber>
    </recommendedName>
</protein>
<organism evidence="14 15">
    <name type="scientific">Guopingia tenuis</name>
    <dbReference type="NCBI Taxonomy" id="2763656"/>
    <lineage>
        <taxon>Bacteria</taxon>
        <taxon>Bacillati</taxon>
        <taxon>Bacillota</taxon>
        <taxon>Clostridia</taxon>
        <taxon>Christensenellales</taxon>
        <taxon>Christensenellaceae</taxon>
        <taxon>Guopingia</taxon>
    </lineage>
</organism>
<evidence type="ECO:0000256" key="5">
    <source>
        <dbReference type="ARBA" id="ARBA00022490"/>
    </source>
</evidence>
<accession>A0A926HWQ8</accession>
<dbReference type="GO" id="GO:0004589">
    <property type="term" value="F:dihydroorotate dehydrogenase (NAD+) activity"/>
    <property type="evidence" value="ECO:0007669"/>
    <property type="project" value="UniProtKB-EC"/>
</dbReference>
<feature type="binding site" evidence="12">
    <location>
        <position position="45"/>
    </location>
    <ligand>
        <name>substrate</name>
    </ligand>
</feature>
<dbReference type="Proteomes" id="UP000617951">
    <property type="component" value="Unassembled WGS sequence"/>
</dbReference>
<feature type="binding site" evidence="12">
    <location>
        <begin position="45"/>
        <end position="46"/>
    </location>
    <ligand>
        <name>FMN</name>
        <dbReference type="ChEBI" id="CHEBI:58210"/>
    </ligand>
</feature>
<dbReference type="AlphaFoldDB" id="A0A926HWQ8"/>